<keyword evidence="3 5" id="KW-0732">Signal</keyword>
<keyword evidence="2" id="KW-0964">Secreted</keyword>
<evidence type="ECO:0000256" key="2">
    <source>
        <dbReference type="ARBA" id="ARBA00022525"/>
    </source>
</evidence>
<dbReference type="NCBIfam" id="TIGR02601">
    <property type="entry name" value="autotrns_rpt"/>
    <property type="match status" value="7"/>
</dbReference>
<dbReference type="SMART" id="SM00912">
    <property type="entry name" value="Haemagg_act"/>
    <property type="match status" value="1"/>
</dbReference>
<dbReference type="InterPro" id="IPR013320">
    <property type="entry name" value="ConA-like_dom_sf"/>
</dbReference>
<dbReference type="NCBIfam" id="TIGR01901">
    <property type="entry name" value="adhes_NPXG"/>
    <property type="match status" value="1"/>
</dbReference>
<evidence type="ECO:0000313" key="8">
    <source>
        <dbReference type="Proteomes" id="UP000215188"/>
    </source>
</evidence>
<evidence type="ECO:0000256" key="3">
    <source>
        <dbReference type="ARBA" id="ARBA00022729"/>
    </source>
</evidence>
<dbReference type="InterPro" id="IPR011050">
    <property type="entry name" value="Pectin_lyase_fold/virulence"/>
</dbReference>
<sequence>MGVLMIKAPWISLVLMSLAGGAFAQSAADALPTGGRVVAGQAIINHTGNTMNVVQASQRAVVNWDSFNIGKNAKVEIVQPNSQAVIHHRVNSVSATQIDGMLKSNGQVVISNSKGVSFGTSAQIDVGSIVATTMDINDKDFMEGKSTFKGNGTGAVVNHGKIQTKDPKGYIALLAPEVRNEGYILAKGGAANVVALASGSQVTLDFRGDQLMTVKVDASAYKSLIENKRVVQVDGGMVVIAANSAAQLMGSVIKNSGRISTSSMVNNGGVIEILADTVQNLGAIIANATGNTGNGGQINIKGNNIALADSSKIKANAKEQGNGGQIIVLSEKKTQVSGVLEAKGGKTSGNGGFIDTSSKEVLEISSKTKVDTSARNILGKAGTWLLDPMDLLITTGFAQVISDALQNNNVTVQVQGNVCSGGSCTQNGSGNLTIDQGVTISKTGGVKTVLTFLADGTFFNYGTINQAADSILEVVIQAQNVNLAQNSKIEVNKVTITAVNSVTGYGSIIGAGANPLVNILANIFNFHGAITVNSRAQVTVNGVTSNSATVGTIRITADELTLASSGKLEANGDINGGTIILSANGTGIITIEGLIQTNGGNGRGGEINISQAEDIHINNAIIQSNGNNGGYINIFTNSGDLILQNALIQTNGSNGRGGSIGISATNNTLISDSNIEAKGLNQGGIILIGNDADNGTLPFSVSVTLDNANIDVSGQNNLNNQDINQIKIDTQNDLLINNSSLKANGEQGGQIYLNSQYQDIVFDNSVIQTNGSNGRGGTVEISSNSGSLTINSTIQATGATVGGTVLLTADHILLDSNTLINVTGNSGGGSVLVGGDWQGSGTLHQSITVTMNQGVIIDASAIQNGNGGTVVLWSDVTNQNSVTTAKGTIFAKGGLTAGDGGQIETSGYNLNVDGASISTAAPNGQIGQWLLDPRNITISSGSNSGVSSYTATADSAVINVTTLNTALASTNVTVFTGSTGNSQAGNITVSSAITAGGTGTLTLQAAGNIVINADITRTSTGGLILRSGSGSVSGTGKLNLSGGTTLELSHGITVSNDIVVGSGGVTIKIFQQLDVQVLIVAGGGAGGGRGWAGGGGGGGVIYGNTALSSGTTAITVGSGGSGEFNSTGLGNNGADSQFGTVTAIGGGGGSGYGYGNDSVAASGRAGGSGGGAGEDSLLNQMQGGAASTQTVPSSAWQAYGNVGGSGSGVALQAGGGGGGAGSAGGGISVYRNPGNGGSGIAFDISGSSRTYGGGGGGATCSSCGTQGSGGSGGGGAGGDATGVSGTAGLGGGGGGSQGASNASGGSGVVVVAYAGTSSMATGGVVTTSGNKTIHTFSTTGSSSFVINGSFSASLTGAISGTGSLTIDATGGSLTLSGNNSYGGSTTISAGTLRTGSTTALPSTTALTVNTGATLDMWGHSISIGSLSGAGTIISSRTPVGDQTGLLVYLDAANSSSYSGLGTVWTNLVNSSLNATIVGSPTFNSSGGYFTLNGTSQYFNLGSSSSLLLNGTSSFTFNLWVSLPSPTANQVLISRHNGSVEGDYVYKVLSSGKTGAYREISPWGFDSTGTVPVSNLSQLTMTYNGSVLTSYINGVSQGSMTLGSVSGGGGATMETLIGAAKYNSAVNEFLKGDLYAVQVYNKALTATQIQETSAGAKLTVGGSNADTTFSGVISSAGKQINLTKAGTGTLTMSGNSTYTGLTTVSAGTLKFAPSSSFSMTLSGGITNNSEVLYEAASGSALFLDGAVSGAGTWTINSASSNTTFNNRMIFRGTSTVSGQMTVTNYGNLWLEGSSVNATSAINLNGANTYLRVYGAAGATIKSGTITGNGTIDFASGGGGKALTLSVGNDNGTGSFAGTIVNSASSDGPTVLSVAKVGSGTWTLTGANTYSGTTLVSSGTLAIGVLGSSAATLGSGASYSQSITVSSGATFSWLSSANQTFSNFAAGTGTINLGASAGTVTISGDQAFTGTINVAQNVTMTAGTNNAAAGLGNATAININNGGTITLATTANSNGFIGNGVRSGLTLTINSGGTLTSAASSSTTFHLKLGSFVLAGGTLGWGGTTSQWGSWNLGTDITVTENSTVSATGLTLTKSGGTSINVAAGKTLTLSGTLVSTTEAASCSCDSNSLNINTSGVTGTVLLSGANTYKGGTTITAGTVKIGHATALGASTGGVTLSSGAVLDLNGITMTNTNALSLSGTGISSGGSLINSSSTAATYAGNVTMGSAVIMNTASGLTLSGAVTGGTTTNTLLLKGGGNFTLNNASNVISTFAGQVGSLTLKSDNLLIGTASSVSGLSATGGVTVNVTGDIVTNSAVAYSGSTSGTLSFTAGDDIFINSTIATSDGALGVQLTAGASTGYIGIENNITTRGGAVVMTAPTIALQQNAFTINTTAPSGTGGAVTFTGPVLLAASSADITINTGGGNISFSSTIDSASSYLRQADLFTDIVTTTDGWNSASTNTSSAWGTILGLYTVGPLTRTFNLGGAARTITFDFYRVDSWDSEYFDITIGSCIFRAQLRCCQTAEADNMLSAASQTVGSYTTTIASQGMASSSVNNAAWGDQKYLITIAAPSSSSNQTISLSSTLDSANTDEAWGARNFTVSAANTVFMANASGLNINAGTGNVTFTGAVGANKVAGNIAALGATVNAAAINIYDGGSLSITNSSSSALTGVISGAITFNKAGAGNLTLSGSSTFTAGTTITAGTLTLDQSSSTTGTVLADTGAITVNGGSLVLNDLTETVGQVTLTSGSITVGATGNTLTGTSYVLNPSTGTDHSITAVLAGTSVTLTKSGNGTVTLSGSNTYTGATTLSGGTLSVSTLASGGNNSNIGKSTNVAGNLVFNGGTLAYTGSAVSIDRLFTISNNGGTIDVSGAGALNFTNTGSIAYSGTTAARTFTLTGANTGDNKISAVLANNTGATSLTKSGAGTWWLSGANTFTGGVTISAGTLKLGNAAGLGGSTSAASVTDGAVLDLNGQTVTNTNALTLNGTGISSGGALINSSTSA</sequence>
<dbReference type="PANTHER" id="PTHR12338:SF8">
    <property type="entry name" value="HEME_HEMOPEXIN-BINDING PROTEIN"/>
    <property type="match status" value="1"/>
</dbReference>
<evidence type="ECO:0000256" key="4">
    <source>
        <dbReference type="SAM" id="MobiDB-lite"/>
    </source>
</evidence>
<dbReference type="InterPro" id="IPR008638">
    <property type="entry name" value="FhaB/CdiA-like_TPS"/>
</dbReference>
<proteinExistence type="predicted"/>
<dbReference type="PANTHER" id="PTHR12338">
    <property type="entry name" value="AUTOTRANSPORTER"/>
    <property type="match status" value="1"/>
</dbReference>
<comment type="caution">
    <text evidence="7">The sequence shown here is derived from an EMBL/GenBank/DDBJ whole genome shotgun (WGS) entry which is preliminary data.</text>
</comment>
<feature type="signal peptide" evidence="5">
    <location>
        <begin position="1"/>
        <end position="24"/>
    </location>
</feature>
<protein>
    <recommendedName>
        <fullName evidence="6">Filamentous haemagglutinin FhaB/tRNA nuclease CdiA-like TPS domain-containing protein</fullName>
    </recommendedName>
</protein>
<feature type="compositionally biased region" description="Polar residues" evidence="4">
    <location>
        <begin position="1177"/>
        <end position="1189"/>
    </location>
</feature>
<evidence type="ECO:0000256" key="5">
    <source>
        <dbReference type="SAM" id="SignalP"/>
    </source>
</evidence>
<dbReference type="Proteomes" id="UP000215188">
    <property type="component" value="Unassembled WGS sequence"/>
</dbReference>
<evidence type="ECO:0000313" key="7">
    <source>
        <dbReference type="EMBL" id="OXL14791.1"/>
    </source>
</evidence>
<name>A0A229FRY0_9BURK</name>
<evidence type="ECO:0000256" key="1">
    <source>
        <dbReference type="ARBA" id="ARBA00004613"/>
    </source>
</evidence>
<dbReference type="SUPFAM" id="SSF51126">
    <property type="entry name" value="Pectin lyase-like"/>
    <property type="match status" value="2"/>
</dbReference>
<feature type="compositionally biased region" description="Gly residues" evidence="4">
    <location>
        <begin position="1164"/>
        <end position="1173"/>
    </location>
</feature>
<reference evidence="7 8" key="1">
    <citation type="submission" date="2017-06" db="EMBL/GenBank/DDBJ databases">
        <title>Reclassification of a Polynucleobacter cosmopolitanus strain isolated from tropical Lake Victoria as Polynucleobacter victoriensis comb. nov.</title>
        <authorList>
            <person name="Hahn M.W."/>
        </authorList>
    </citation>
    <scope>NUCLEOTIDE SEQUENCE [LARGE SCALE GENOMIC DNA]</scope>
    <source>
        <strain evidence="7 8">MWH-MoIso2</strain>
    </source>
</reference>
<dbReference type="Pfam" id="PF12951">
    <property type="entry name" value="PATR"/>
    <property type="match status" value="7"/>
</dbReference>
<dbReference type="InterPro" id="IPR050909">
    <property type="entry name" value="Bact_Autotransporter_VF"/>
</dbReference>
<feature type="region of interest" description="Disordered" evidence="4">
    <location>
        <begin position="1163"/>
        <end position="1189"/>
    </location>
</feature>
<dbReference type="InterPro" id="IPR012334">
    <property type="entry name" value="Pectin_lyas_fold"/>
</dbReference>
<feature type="domain" description="Filamentous haemagglutinin FhaB/tRNA nuclease CdiA-like TPS" evidence="6">
    <location>
        <begin position="28"/>
        <end position="140"/>
    </location>
</feature>
<dbReference type="GO" id="GO:0005576">
    <property type="term" value="C:extracellular region"/>
    <property type="evidence" value="ECO:0007669"/>
    <property type="project" value="UniProtKB-SubCell"/>
</dbReference>
<accession>A0A229FRY0</accession>
<dbReference type="SUPFAM" id="SSF49899">
    <property type="entry name" value="Concanavalin A-like lectins/glucanases"/>
    <property type="match status" value="1"/>
</dbReference>
<feature type="non-terminal residue" evidence="7">
    <location>
        <position position="3002"/>
    </location>
</feature>
<comment type="subcellular location">
    <subcellularLocation>
        <location evidence="1">Secreted</location>
    </subcellularLocation>
</comment>
<organism evidence="7 8">
    <name type="scientific">Polynucleobacter cosmopolitanus</name>
    <dbReference type="NCBI Taxonomy" id="351345"/>
    <lineage>
        <taxon>Bacteria</taxon>
        <taxon>Pseudomonadati</taxon>
        <taxon>Pseudomonadota</taxon>
        <taxon>Betaproteobacteria</taxon>
        <taxon>Burkholderiales</taxon>
        <taxon>Burkholderiaceae</taxon>
        <taxon>Polynucleobacter</taxon>
    </lineage>
</organism>
<dbReference type="InterPro" id="IPR013425">
    <property type="entry name" value="Autotrns_rpt"/>
</dbReference>
<dbReference type="Gene3D" id="2.160.20.10">
    <property type="entry name" value="Single-stranded right-handed beta-helix, Pectin lyase-like"/>
    <property type="match status" value="2"/>
</dbReference>
<dbReference type="EMBL" id="NJGG01000002">
    <property type="protein sequence ID" value="OXL14791.1"/>
    <property type="molecule type" value="Genomic_DNA"/>
</dbReference>
<feature type="chain" id="PRO_5012963342" description="Filamentous haemagglutinin FhaB/tRNA nuclease CdiA-like TPS domain-containing protein" evidence="5">
    <location>
        <begin position="25"/>
        <end position="3002"/>
    </location>
</feature>
<keyword evidence="8" id="KW-1185">Reference proteome</keyword>
<gene>
    <name evidence="7" type="ORF">AOC33_05520</name>
</gene>
<evidence type="ECO:0000259" key="6">
    <source>
        <dbReference type="SMART" id="SM00912"/>
    </source>
</evidence>